<gene>
    <name evidence="2" type="ORF">M8C21_024024</name>
</gene>
<sequence>DPTTKKRPLFLAREWNKRYYACKENNKVLKVCTGDISQSDLSIKGIPQRTLQTNSSQMRPMRQMPKVIVPRTSAEKRRERNRRYYAKRKGNGTLISNGSQLPQPPTDDNMPTTTPSVIDAVMPKTSEGIKMIHSETNTTELGTNVAGPTTVHKKPVLATKKVALRDVQNDNSNFTRNAHSQNLIPVAGQLAGDACKTIGTKRLAPDSASSPILTNNGAHEQFNYPRIKSEFEGNKEKNVGHPKPGSLAQIQQEATQISGKNVHYGSLVGLNQMTSKPYISRFKESNDEQWADRFIRLQNFIKQCDGSDHRENMQLLVRLSPSELSKHAVELEKRAIQLTIEEGKEMQRMQALNILGKPSLTRNPISITQQKN</sequence>
<dbReference type="EMBL" id="JAMZMK010008102">
    <property type="protein sequence ID" value="KAI7741947.1"/>
    <property type="molecule type" value="Genomic_DNA"/>
</dbReference>
<organism evidence="2 3">
    <name type="scientific">Ambrosia artemisiifolia</name>
    <name type="common">Common ragweed</name>
    <dbReference type="NCBI Taxonomy" id="4212"/>
    <lineage>
        <taxon>Eukaryota</taxon>
        <taxon>Viridiplantae</taxon>
        <taxon>Streptophyta</taxon>
        <taxon>Embryophyta</taxon>
        <taxon>Tracheophyta</taxon>
        <taxon>Spermatophyta</taxon>
        <taxon>Magnoliopsida</taxon>
        <taxon>eudicotyledons</taxon>
        <taxon>Gunneridae</taxon>
        <taxon>Pentapetalae</taxon>
        <taxon>asterids</taxon>
        <taxon>campanulids</taxon>
        <taxon>Asterales</taxon>
        <taxon>Asteraceae</taxon>
        <taxon>Asteroideae</taxon>
        <taxon>Heliantheae alliance</taxon>
        <taxon>Heliantheae</taxon>
        <taxon>Ambrosia</taxon>
    </lineage>
</organism>
<evidence type="ECO:0000256" key="1">
    <source>
        <dbReference type="SAM" id="MobiDB-lite"/>
    </source>
</evidence>
<dbReference type="AlphaFoldDB" id="A0AAD5CHD7"/>
<evidence type="ECO:0000313" key="3">
    <source>
        <dbReference type="Proteomes" id="UP001206925"/>
    </source>
</evidence>
<comment type="caution">
    <text evidence="2">The sequence shown here is derived from an EMBL/GenBank/DDBJ whole genome shotgun (WGS) entry which is preliminary data.</text>
</comment>
<feature type="non-terminal residue" evidence="2">
    <location>
        <position position="1"/>
    </location>
</feature>
<feature type="region of interest" description="Disordered" evidence="1">
    <location>
        <begin position="89"/>
        <end position="110"/>
    </location>
</feature>
<protein>
    <submittedName>
        <fullName evidence="2">Uncharacterized protein</fullName>
    </submittedName>
</protein>
<reference evidence="2" key="1">
    <citation type="submission" date="2022-06" db="EMBL/GenBank/DDBJ databases">
        <title>Uncovering the hologenomic basis of an extraordinary plant invasion.</title>
        <authorList>
            <person name="Bieker V.C."/>
            <person name="Martin M.D."/>
            <person name="Gilbert T."/>
            <person name="Hodgins K."/>
            <person name="Battlay P."/>
            <person name="Petersen B."/>
            <person name="Wilson J."/>
        </authorList>
    </citation>
    <scope>NUCLEOTIDE SEQUENCE</scope>
    <source>
        <strain evidence="2">AA19_3_7</strain>
        <tissue evidence="2">Leaf</tissue>
    </source>
</reference>
<dbReference type="GO" id="GO:0070176">
    <property type="term" value="C:DRM complex"/>
    <property type="evidence" value="ECO:0007669"/>
    <property type="project" value="InterPro"/>
</dbReference>
<dbReference type="InterPro" id="IPR018737">
    <property type="entry name" value="DREAM_LIN52"/>
</dbReference>
<keyword evidence="3" id="KW-1185">Reference proteome</keyword>
<proteinExistence type="predicted"/>
<name>A0AAD5CHD7_AMBAR</name>
<dbReference type="PANTHER" id="PTHR34555">
    <property type="entry name" value="INTEGRAL MEMBRANE HEMOLYSIN-III-LIKE PROTEIN"/>
    <property type="match status" value="1"/>
</dbReference>
<accession>A0AAD5CHD7</accession>
<dbReference type="GO" id="GO:0006355">
    <property type="term" value="P:regulation of DNA-templated transcription"/>
    <property type="evidence" value="ECO:0007669"/>
    <property type="project" value="InterPro"/>
</dbReference>
<dbReference type="Proteomes" id="UP001206925">
    <property type="component" value="Unassembled WGS sequence"/>
</dbReference>
<dbReference type="PANTHER" id="PTHR34555:SF7">
    <property type="entry name" value="DUF3741 DOMAIN-CONTAINING PROTEIN"/>
    <property type="match status" value="1"/>
</dbReference>
<dbReference type="Pfam" id="PF10044">
    <property type="entry name" value="LIN52"/>
    <property type="match status" value="1"/>
</dbReference>
<evidence type="ECO:0000313" key="2">
    <source>
        <dbReference type="EMBL" id="KAI7741947.1"/>
    </source>
</evidence>